<reference evidence="3 4" key="2">
    <citation type="submission" date="2024-08" db="EMBL/GenBank/DDBJ databases">
        <title>Phylogenomic analyses of a clade within the roseobacter group suggest taxonomic reassignments of species of the genera Aestuariivita, Citreicella, Loktanella, Nautella, Pelagibaca, Ruegeria, Thalassobius, Thiobacimonas and Tropicibacter, and the proposal o.</title>
        <authorList>
            <person name="Jeon C.O."/>
        </authorList>
    </citation>
    <scope>NUCLEOTIDE SEQUENCE [LARGE SCALE GENOMIC DNA]</scope>
    <source>
        <strain evidence="3 4">SS1-5</strain>
    </source>
</reference>
<evidence type="ECO:0000313" key="4">
    <source>
        <dbReference type="Proteomes" id="UP001470809"/>
    </source>
</evidence>
<dbReference type="Proteomes" id="UP001470809">
    <property type="component" value="Chromosome"/>
</dbReference>
<sequence>MTKVGGYGDPGWDQQAGPTVFAPFNHDTTYFGRPEQSWMLNFRVENLDQAIAELTASDIAVTVDPEIHPSGRFAQLTDPEGNPIELWQPADVDAT</sequence>
<dbReference type="SUPFAM" id="SSF54593">
    <property type="entry name" value="Glyoxalase/Bleomycin resistance protein/Dihydroxybiphenyl dioxygenase"/>
    <property type="match status" value="1"/>
</dbReference>
<organism evidence="3 4">
    <name type="scientific">Yoonia rhodophyticola</name>
    <dbReference type="NCBI Taxonomy" id="3137370"/>
    <lineage>
        <taxon>Bacteria</taxon>
        <taxon>Pseudomonadati</taxon>
        <taxon>Pseudomonadota</taxon>
        <taxon>Alphaproteobacteria</taxon>
        <taxon>Rhodobacterales</taxon>
        <taxon>Paracoccaceae</taxon>
        <taxon>Yoonia</taxon>
    </lineage>
</organism>
<feature type="region of interest" description="Disordered" evidence="1">
    <location>
        <begin position="71"/>
        <end position="95"/>
    </location>
</feature>
<gene>
    <name evidence="3" type="ORF">AABB31_21170</name>
</gene>
<dbReference type="InterPro" id="IPR004360">
    <property type="entry name" value="Glyas_Fos-R_dOase_dom"/>
</dbReference>
<dbReference type="KEGG" id="yrh:AABB31_21170"/>
<dbReference type="Pfam" id="PF00903">
    <property type="entry name" value="Glyoxalase"/>
    <property type="match status" value="1"/>
</dbReference>
<evidence type="ECO:0000313" key="3">
    <source>
        <dbReference type="EMBL" id="WZU69647.1"/>
    </source>
</evidence>
<evidence type="ECO:0000259" key="2">
    <source>
        <dbReference type="PROSITE" id="PS51819"/>
    </source>
</evidence>
<dbReference type="EMBL" id="CP151767">
    <property type="protein sequence ID" value="WZU69647.1"/>
    <property type="molecule type" value="Genomic_DNA"/>
</dbReference>
<protein>
    <submittedName>
        <fullName evidence="3">VOC family protein</fullName>
    </submittedName>
</protein>
<proteinExistence type="predicted"/>
<dbReference type="RefSeq" id="WP_342078943.1">
    <property type="nucleotide sequence ID" value="NZ_CP151767.2"/>
</dbReference>
<dbReference type="Gene3D" id="3.10.180.10">
    <property type="entry name" value="2,3-Dihydroxybiphenyl 1,2-Dioxygenase, domain 1"/>
    <property type="match status" value="1"/>
</dbReference>
<dbReference type="InterPro" id="IPR037523">
    <property type="entry name" value="VOC_core"/>
</dbReference>
<accession>A0AAN0NKI5</accession>
<dbReference type="InterPro" id="IPR029068">
    <property type="entry name" value="Glyas_Bleomycin-R_OHBP_Dase"/>
</dbReference>
<dbReference type="AlphaFoldDB" id="A0AAN0NKI5"/>
<feature type="domain" description="VOC" evidence="2">
    <location>
        <begin position="1"/>
        <end position="89"/>
    </location>
</feature>
<evidence type="ECO:0000256" key="1">
    <source>
        <dbReference type="SAM" id="MobiDB-lite"/>
    </source>
</evidence>
<dbReference type="PROSITE" id="PS51819">
    <property type="entry name" value="VOC"/>
    <property type="match status" value="1"/>
</dbReference>
<reference evidence="4" key="1">
    <citation type="submission" date="2024-04" db="EMBL/GenBank/DDBJ databases">
        <title>Phylogenomic analyses of a clade within the roseobacter group suggest taxonomic reassignments of species of the genera Aestuariivita, Citreicella, Loktanella, Nautella, Pelagibaca, Ruegeria, Thalassobius, Thiobacimonas and Tropicibacter, and the proposal o.</title>
        <authorList>
            <person name="Jeon C.O."/>
        </authorList>
    </citation>
    <scope>NUCLEOTIDE SEQUENCE [LARGE SCALE GENOMIC DNA]</scope>
    <source>
        <strain evidence="4">SS1-5</strain>
    </source>
</reference>
<name>A0AAN0NKI5_9RHOB</name>
<keyword evidence="4" id="KW-1185">Reference proteome</keyword>